<keyword evidence="13" id="KW-1185">Reference proteome</keyword>
<dbReference type="InterPro" id="IPR029019">
    <property type="entry name" value="HEX_eukaryotic_N"/>
</dbReference>
<dbReference type="InterPro" id="IPR029018">
    <property type="entry name" value="Hex-like_dom2"/>
</dbReference>
<evidence type="ECO:0000256" key="1">
    <source>
        <dbReference type="ARBA" id="ARBA00001231"/>
    </source>
</evidence>
<evidence type="ECO:0000256" key="6">
    <source>
        <dbReference type="ARBA" id="ARBA00023295"/>
    </source>
</evidence>
<dbReference type="SUPFAM" id="SSF51445">
    <property type="entry name" value="(Trans)glycosidases"/>
    <property type="match status" value="1"/>
</dbReference>
<dbReference type="Gene3D" id="3.30.379.10">
    <property type="entry name" value="Chitobiase/beta-hexosaminidase domain 2-like"/>
    <property type="match status" value="1"/>
</dbReference>
<dbReference type="GO" id="GO:0005975">
    <property type="term" value="P:carbohydrate metabolic process"/>
    <property type="evidence" value="ECO:0007669"/>
    <property type="project" value="InterPro"/>
</dbReference>
<dbReference type="Pfam" id="PF14845">
    <property type="entry name" value="Glycohydro_20b2"/>
    <property type="match status" value="1"/>
</dbReference>
<feature type="domain" description="Beta-hexosaminidase eukaryotic type N-terminal" evidence="11">
    <location>
        <begin position="17"/>
        <end position="178"/>
    </location>
</feature>
<evidence type="ECO:0000313" key="13">
    <source>
        <dbReference type="Proteomes" id="UP001056384"/>
    </source>
</evidence>
<protein>
    <recommendedName>
        <fullName evidence="7">Beta-hexosaminidase</fullName>
        <ecNumber evidence="7">3.2.1.52</ecNumber>
    </recommendedName>
</protein>
<dbReference type="Gene3D" id="3.20.20.80">
    <property type="entry name" value="Glycosidases"/>
    <property type="match status" value="1"/>
</dbReference>
<evidence type="ECO:0000256" key="2">
    <source>
        <dbReference type="ARBA" id="ARBA00006285"/>
    </source>
</evidence>
<feature type="active site" description="Proton donor" evidence="8">
    <location>
        <position position="364"/>
    </location>
</feature>
<dbReference type="PANTHER" id="PTHR22600">
    <property type="entry name" value="BETA-HEXOSAMINIDASE"/>
    <property type="match status" value="1"/>
</dbReference>
<evidence type="ECO:0000256" key="4">
    <source>
        <dbReference type="ARBA" id="ARBA00022801"/>
    </source>
</evidence>
<keyword evidence="5" id="KW-0325">Glycoprotein</keyword>
<dbReference type="InterPro" id="IPR025705">
    <property type="entry name" value="Beta_hexosaminidase_sua/sub"/>
</dbReference>
<dbReference type="GO" id="GO:0016020">
    <property type="term" value="C:membrane"/>
    <property type="evidence" value="ECO:0007669"/>
    <property type="project" value="TreeGrafter"/>
</dbReference>
<proteinExistence type="inferred from homology"/>
<evidence type="ECO:0000256" key="7">
    <source>
        <dbReference type="PIRNR" id="PIRNR001093"/>
    </source>
</evidence>
<dbReference type="Pfam" id="PF00728">
    <property type="entry name" value="Glyco_hydro_20"/>
    <property type="match status" value="1"/>
</dbReference>
<dbReference type="AlphaFoldDB" id="A0A9Q9EPG1"/>
<accession>A0A9Q9EPG1</accession>
<evidence type="ECO:0000256" key="5">
    <source>
        <dbReference type="ARBA" id="ARBA00023180"/>
    </source>
</evidence>
<evidence type="ECO:0000259" key="11">
    <source>
        <dbReference type="Pfam" id="PF14845"/>
    </source>
</evidence>
<dbReference type="InterPro" id="IPR017853">
    <property type="entry name" value="GH"/>
</dbReference>
<organism evidence="12 13">
    <name type="scientific">Septoria linicola</name>
    <dbReference type="NCBI Taxonomy" id="215465"/>
    <lineage>
        <taxon>Eukaryota</taxon>
        <taxon>Fungi</taxon>
        <taxon>Dikarya</taxon>
        <taxon>Ascomycota</taxon>
        <taxon>Pezizomycotina</taxon>
        <taxon>Dothideomycetes</taxon>
        <taxon>Dothideomycetidae</taxon>
        <taxon>Mycosphaerellales</taxon>
        <taxon>Mycosphaerellaceae</taxon>
        <taxon>Septoria</taxon>
    </lineage>
</organism>
<keyword evidence="4 7" id="KW-0378">Hydrolase</keyword>
<comment type="catalytic activity">
    <reaction evidence="1 7">
        <text>Hydrolysis of terminal non-reducing N-acetyl-D-hexosamine residues in N-acetyl-beta-D-hexosaminides.</text>
        <dbReference type="EC" id="3.2.1.52"/>
    </reaction>
</comment>
<keyword evidence="3 9" id="KW-0732">Signal</keyword>
<dbReference type="PANTHER" id="PTHR22600:SF58">
    <property type="entry name" value="BETA-HEXOSAMINIDASE"/>
    <property type="match status" value="1"/>
</dbReference>
<feature type="chain" id="PRO_5040138441" description="Beta-hexosaminidase" evidence="9">
    <location>
        <begin position="17"/>
        <end position="592"/>
    </location>
</feature>
<dbReference type="EC" id="3.2.1.52" evidence="7"/>
<evidence type="ECO:0000256" key="8">
    <source>
        <dbReference type="PIRSR" id="PIRSR001093-1"/>
    </source>
</evidence>
<reference evidence="12" key="1">
    <citation type="submission" date="2022-06" db="EMBL/GenBank/DDBJ databases">
        <title>Complete genome sequences of two strains of the flax pathogen Septoria linicola.</title>
        <authorList>
            <person name="Lapalu N."/>
            <person name="Simon A."/>
            <person name="Demenou B."/>
            <person name="Paumier D."/>
            <person name="Guillot M.-P."/>
            <person name="Gout L."/>
            <person name="Valade R."/>
        </authorList>
    </citation>
    <scope>NUCLEOTIDE SEQUENCE</scope>
    <source>
        <strain evidence="12">SE15195</strain>
    </source>
</reference>
<evidence type="ECO:0000256" key="3">
    <source>
        <dbReference type="ARBA" id="ARBA00022729"/>
    </source>
</evidence>
<dbReference type="PRINTS" id="PR00738">
    <property type="entry name" value="GLHYDRLASE20"/>
</dbReference>
<dbReference type="CDD" id="cd06562">
    <property type="entry name" value="GH20_HexA_HexB-like"/>
    <property type="match status" value="1"/>
</dbReference>
<evidence type="ECO:0000313" key="12">
    <source>
        <dbReference type="EMBL" id="USW56493.1"/>
    </source>
</evidence>
<gene>
    <name evidence="12" type="ORF">Slin15195_G098120</name>
</gene>
<dbReference type="GO" id="GO:0016231">
    <property type="term" value="F:beta-N-acetylglucosaminidase activity"/>
    <property type="evidence" value="ECO:0007669"/>
    <property type="project" value="TreeGrafter"/>
</dbReference>
<dbReference type="EMBL" id="CP099425">
    <property type="protein sequence ID" value="USW56493.1"/>
    <property type="molecule type" value="Genomic_DNA"/>
</dbReference>
<dbReference type="GO" id="GO:0030203">
    <property type="term" value="P:glycosaminoglycan metabolic process"/>
    <property type="evidence" value="ECO:0007669"/>
    <property type="project" value="TreeGrafter"/>
</dbReference>
<comment type="similarity">
    <text evidence="2 7">Belongs to the glycosyl hydrolase 20 family.</text>
</comment>
<dbReference type="Proteomes" id="UP001056384">
    <property type="component" value="Chromosome 8"/>
</dbReference>
<dbReference type="InterPro" id="IPR015883">
    <property type="entry name" value="Glyco_hydro_20_cat"/>
</dbReference>
<dbReference type="FunFam" id="3.20.20.80:FF:000063">
    <property type="entry name" value="Beta-hexosaminidase"/>
    <property type="match status" value="1"/>
</dbReference>
<keyword evidence="6 7" id="KW-0326">Glycosidase</keyword>
<dbReference type="PIRSF" id="PIRSF001093">
    <property type="entry name" value="B-hxosamndse_ab_euk"/>
    <property type="match status" value="1"/>
</dbReference>
<feature type="domain" description="Glycoside hydrolase family 20 catalytic" evidence="10">
    <location>
        <begin position="202"/>
        <end position="541"/>
    </location>
</feature>
<evidence type="ECO:0000259" key="10">
    <source>
        <dbReference type="Pfam" id="PF00728"/>
    </source>
</evidence>
<sequence length="592" mass="67112">MRGLLAVSLLACSVTAIWPLPKEYEHGKDVLWIKKGKVEVQYHHAGSVSLPDCPPEERLLTHTEQQPQSYSKRDNSGSASEIVQNAVKRTYDTLYSQNFVPWMLRPRLSDFEPDADGTDTYITTITIEQTGDDPKNLKKPNTDIDESYSLNVTADGKVTVSAKTSVGILWGLTTFTQLFFKHSKGGVYTDLAPVYIEDAPKFKWRGLNLDTSRTFKPLSDIYAMIDALSYNKMNRLHWHITDAQSWPLEVPALPDLMPKGVYEPSQKYSTDDVRKVQEYGSLLGVEVAMEIDNPGHTSSIWFSDPDLITAFNKQPDWTTYCAEPPCGSLKLNSTKVYDFLETLLDDLLPRLKPLTSYFHLGGDEVNKNSYLLDDTVRSNESSVLQPLMQKYMDRNMNQTKAHGLTPLVWEEMLLEWNLTLPKDTIVQSWQSDDAVAEITAKGYQALVGNYNYWYLDCGKGQWLDFDPSNAVGFWPFQDYCAPYHNWRVMYSYDPLTGVPENSTHLVLGGETHIWSEQTDTVNLHQMVWPRTCAAAEVLWSGAKDAQGQNRSQIEASPRLAEMRERLVARGIKAEPFQMPFCTQNGTQCAYPS</sequence>
<feature type="signal peptide" evidence="9">
    <location>
        <begin position="1"/>
        <end position="16"/>
    </location>
</feature>
<name>A0A9Q9EPG1_9PEZI</name>
<dbReference type="SUPFAM" id="SSF55545">
    <property type="entry name" value="beta-N-acetylhexosaminidase-like domain"/>
    <property type="match status" value="1"/>
</dbReference>
<evidence type="ECO:0000256" key="9">
    <source>
        <dbReference type="SAM" id="SignalP"/>
    </source>
</evidence>